<proteinExistence type="predicted"/>
<feature type="compositionally biased region" description="Basic and acidic residues" evidence="1">
    <location>
        <begin position="19"/>
        <end position="37"/>
    </location>
</feature>
<protein>
    <submittedName>
        <fullName evidence="2">Uncharacterized protein</fullName>
    </submittedName>
</protein>
<evidence type="ECO:0000313" key="2">
    <source>
        <dbReference type="EMBL" id="TDW17821.1"/>
    </source>
</evidence>
<organism evidence="2 3">
    <name type="scientific">Kribbella kalugense</name>
    <dbReference type="NCBI Taxonomy" id="2512221"/>
    <lineage>
        <taxon>Bacteria</taxon>
        <taxon>Bacillati</taxon>
        <taxon>Actinomycetota</taxon>
        <taxon>Actinomycetes</taxon>
        <taxon>Propionibacteriales</taxon>
        <taxon>Kribbellaceae</taxon>
        <taxon>Kribbella</taxon>
    </lineage>
</organism>
<sequence length="83" mass="9425">MITEHTEVARYQVAEQLRAAEARAQRHDRKEETRTSPREGLASALRRLADRLEPASRRLAEPASRVLTEPQGRHRGTGLSIVR</sequence>
<dbReference type="AlphaFoldDB" id="A0A4R7ZMG0"/>
<dbReference type="EMBL" id="SODF01000002">
    <property type="protein sequence ID" value="TDW17821.1"/>
    <property type="molecule type" value="Genomic_DNA"/>
</dbReference>
<dbReference type="RefSeq" id="WP_134120890.1">
    <property type="nucleotide sequence ID" value="NZ_SODF01000002.1"/>
</dbReference>
<evidence type="ECO:0000313" key="3">
    <source>
        <dbReference type="Proteomes" id="UP000295447"/>
    </source>
</evidence>
<dbReference type="Proteomes" id="UP000295447">
    <property type="component" value="Unassembled WGS sequence"/>
</dbReference>
<reference evidence="2 3" key="1">
    <citation type="submission" date="2019-03" db="EMBL/GenBank/DDBJ databases">
        <title>Genomic Encyclopedia of Type Strains, Phase III (KMG-III): the genomes of soil and plant-associated and newly described type strains.</title>
        <authorList>
            <person name="Whitman W."/>
        </authorList>
    </citation>
    <scope>NUCLEOTIDE SEQUENCE [LARGE SCALE GENOMIC DNA]</scope>
    <source>
        <strain evidence="2 3">VKM Ac-2570</strain>
    </source>
</reference>
<gene>
    <name evidence="2" type="ORF">EV650_4399</name>
</gene>
<feature type="region of interest" description="Disordered" evidence="1">
    <location>
        <begin position="19"/>
        <end position="83"/>
    </location>
</feature>
<dbReference type="OrthoDB" id="3829408at2"/>
<feature type="compositionally biased region" description="Basic and acidic residues" evidence="1">
    <location>
        <begin position="47"/>
        <end position="60"/>
    </location>
</feature>
<keyword evidence="3" id="KW-1185">Reference proteome</keyword>
<name>A0A4R7ZMG0_9ACTN</name>
<evidence type="ECO:0000256" key="1">
    <source>
        <dbReference type="SAM" id="MobiDB-lite"/>
    </source>
</evidence>
<comment type="caution">
    <text evidence="2">The sequence shown here is derived from an EMBL/GenBank/DDBJ whole genome shotgun (WGS) entry which is preliminary data.</text>
</comment>
<accession>A0A4R7ZMG0</accession>